<protein>
    <recommendedName>
        <fullName evidence="2">RING-type E3 ubiquitin transferase</fullName>
        <ecNumber evidence="2">2.3.2.27</ecNumber>
    </recommendedName>
</protein>
<keyword evidence="16" id="KW-0436">Ligase</keyword>
<dbReference type="SMART" id="SM00184">
    <property type="entry name" value="RING"/>
    <property type="match status" value="1"/>
</dbReference>
<keyword evidence="12" id="KW-0804">Transcription</keyword>
<keyword evidence="9 13" id="KW-0863">Zinc-finger</keyword>
<feature type="region of interest" description="Disordered" evidence="14">
    <location>
        <begin position="277"/>
        <end position="321"/>
    </location>
</feature>
<dbReference type="EMBL" id="MT862164">
    <property type="protein sequence ID" value="QPO25267.1"/>
    <property type="molecule type" value="Genomic_DNA"/>
</dbReference>
<dbReference type="Proteomes" id="UP001147787">
    <property type="component" value="Segment"/>
</dbReference>
<evidence type="ECO:0000256" key="6">
    <source>
        <dbReference type="ARBA" id="ARBA00022679"/>
    </source>
</evidence>
<dbReference type="EC" id="2.3.2.27" evidence="2"/>
<keyword evidence="7" id="KW-1128">Modulation of host ubiquitin pathway by viral E3 ligase</keyword>
<evidence type="ECO:0000256" key="10">
    <source>
        <dbReference type="ARBA" id="ARBA00022833"/>
    </source>
</evidence>
<evidence type="ECO:0000256" key="4">
    <source>
        <dbReference type="ARBA" id="ARBA00022581"/>
    </source>
</evidence>
<evidence type="ECO:0000256" key="5">
    <source>
        <dbReference type="ARBA" id="ARBA00022662"/>
    </source>
</evidence>
<dbReference type="Gene3D" id="3.30.40.10">
    <property type="entry name" value="Zinc/RING finger domain, C3HC4 (zinc finger)"/>
    <property type="match status" value="1"/>
</dbReference>
<sequence>MEASGASPSNCAPAGVPVRGEEAEPAAPDTCAICTDVIDEAVRCLAFPCLHAFCIPCLKTWLARKNTCPLCNAAVRYLIVGVTDAGGFATIPVVSGPHTHVEAEEAIREGTAVDFIWAGRPEWAPTSVTLGGHTTPHRPPTPRPPPAAHPSSSSSSSPAPPAAAPERQGRKRAPSPEPRPPGGPGKCARKTRHAEPPPPGPPRAPTRYLPLGGASGAAVALAPYRDKTLTGDCLPVVDMQTGEIGAYVVMVSRSGALAEALAAACPEWARKTALPRGPVAGAAAPPETPEPPAPGRRSPPRDPSPGPGPKPPPPPVGPLSFDRGALVAARSFFELRSRHPWAAGAR</sequence>
<dbReference type="PANTHER" id="PTHR46077">
    <property type="entry name" value="E3 UBIQUITIN-PROTEIN LIGASE TOPORS"/>
    <property type="match status" value="1"/>
</dbReference>
<gene>
    <name evidence="16" type="primary">RL2</name>
</gene>
<keyword evidence="3" id="KW-0678">Repressor</keyword>
<evidence type="ECO:0000256" key="1">
    <source>
        <dbReference type="ARBA" id="ARBA00000900"/>
    </source>
</evidence>
<proteinExistence type="predicted"/>
<dbReference type="InterPro" id="IPR013083">
    <property type="entry name" value="Znf_RING/FYVE/PHD"/>
</dbReference>
<dbReference type="GO" id="GO:0006513">
    <property type="term" value="P:protein monoubiquitination"/>
    <property type="evidence" value="ECO:0007669"/>
    <property type="project" value="TreeGrafter"/>
</dbReference>
<feature type="region of interest" description="Disordered" evidence="14">
    <location>
        <begin position="126"/>
        <end position="211"/>
    </location>
</feature>
<dbReference type="InterPro" id="IPR017907">
    <property type="entry name" value="Znf_RING_CS"/>
</dbReference>
<dbReference type="GO" id="GO:0000209">
    <property type="term" value="P:protein polyubiquitination"/>
    <property type="evidence" value="ECO:0007669"/>
    <property type="project" value="TreeGrafter"/>
</dbReference>
<keyword evidence="5" id="KW-1130">Modulation of host ubiquitin pathway by virus</keyword>
<evidence type="ECO:0000313" key="16">
    <source>
        <dbReference type="EMBL" id="QPO25267.1"/>
    </source>
</evidence>
<evidence type="ECO:0000259" key="15">
    <source>
        <dbReference type="PROSITE" id="PS50089"/>
    </source>
</evidence>
<keyword evidence="10" id="KW-0862">Zinc</keyword>
<dbReference type="PROSITE" id="PS50089">
    <property type="entry name" value="ZF_RING_2"/>
    <property type="match status" value="1"/>
</dbReference>
<keyword evidence="4" id="KW-0945">Host-virus interaction</keyword>
<feature type="compositionally biased region" description="Pro residues" evidence="14">
    <location>
        <begin position="137"/>
        <end position="148"/>
    </location>
</feature>
<keyword evidence="6" id="KW-0808">Transferase</keyword>
<evidence type="ECO:0000256" key="3">
    <source>
        <dbReference type="ARBA" id="ARBA00022491"/>
    </source>
</evidence>
<name>A0A7T1P4L3_9ALPH</name>
<dbReference type="EMBL" id="MT862164">
    <property type="protein sequence ID" value="QPO25208.1"/>
    <property type="molecule type" value="Genomic_DNA"/>
</dbReference>
<dbReference type="PANTHER" id="PTHR46077:SF1">
    <property type="entry name" value="TOP1 BINDING ARGININE_SERINE RICH PROTEIN, E3 UBIQUITIN LIGASE"/>
    <property type="match status" value="1"/>
</dbReference>
<dbReference type="PROSITE" id="PS00518">
    <property type="entry name" value="ZF_RING_1"/>
    <property type="match status" value="1"/>
</dbReference>
<evidence type="ECO:0000256" key="12">
    <source>
        <dbReference type="ARBA" id="ARBA00023163"/>
    </source>
</evidence>
<accession>A0A7T1P4L3</accession>
<reference evidence="16" key="1">
    <citation type="journal article" date="2020" name="Arch.">
        <title>Full genome sequence of bovine alphaherpesvirus 2 (BoHV-2).</title>
        <authorList>
            <person name="Pfaff F."/>
            <person name="Neubauer-Juric A."/>
            <person name="Krebs S."/>
            <person name="Hauser A."/>
            <person name="Singer S."/>
            <person name="Blum H."/>
            <person name="Hoffmann B."/>
        </authorList>
    </citation>
    <scope>NUCLEOTIDE SEQUENCE</scope>
    <source>
        <strain evidence="16">Riems 8/85</strain>
    </source>
</reference>
<dbReference type="GO" id="GO:0008270">
    <property type="term" value="F:zinc ion binding"/>
    <property type="evidence" value="ECO:0007669"/>
    <property type="project" value="UniProtKB-KW"/>
</dbReference>
<comment type="catalytic activity">
    <reaction evidence="1">
        <text>S-ubiquitinyl-[E2 ubiquitin-conjugating enzyme]-L-cysteine + [acceptor protein]-L-lysine = [E2 ubiquitin-conjugating enzyme]-L-cysteine + N(6)-ubiquitinyl-[acceptor protein]-L-lysine.</text>
        <dbReference type="EC" id="2.3.2.27"/>
    </reaction>
</comment>
<evidence type="ECO:0000256" key="8">
    <source>
        <dbReference type="ARBA" id="ARBA00022723"/>
    </source>
</evidence>
<evidence type="ECO:0000256" key="9">
    <source>
        <dbReference type="ARBA" id="ARBA00022771"/>
    </source>
</evidence>
<evidence type="ECO:0000256" key="13">
    <source>
        <dbReference type="PROSITE-ProRule" id="PRU00175"/>
    </source>
</evidence>
<dbReference type="GO" id="GO:0039648">
    <property type="term" value="P:symbiont-mediated perturbation of host ubiquitin-like protein modification"/>
    <property type="evidence" value="ECO:0007669"/>
    <property type="project" value="UniProtKB-KW"/>
</dbReference>
<dbReference type="GO" id="GO:0016874">
    <property type="term" value="F:ligase activity"/>
    <property type="evidence" value="ECO:0007669"/>
    <property type="project" value="UniProtKB-KW"/>
</dbReference>
<feature type="domain" description="RING-type" evidence="15">
    <location>
        <begin position="31"/>
        <end position="72"/>
    </location>
</feature>
<dbReference type="Pfam" id="PF13639">
    <property type="entry name" value="zf-RING_2"/>
    <property type="match status" value="1"/>
</dbReference>
<organism evidence="16">
    <name type="scientific">Bovine alphaherpesvirus 2</name>
    <dbReference type="NCBI Taxonomy" id="10295"/>
    <lineage>
        <taxon>Viruses</taxon>
        <taxon>Duplodnaviria</taxon>
        <taxon>Heunggongvirae</taxon>
        <taxon>Peploviricota</taxon>
        <taxon>Herviviricetes</taxon>
        <taxon>Herpesvirales</taxon>
        <taxon>Orthoherpesviridae</taxon>
        <taxon>Alphaherpesvirinae</taxon>
        <taxon>Simplexvirus</taxon>
        <taxon>Simplexvirus bovinealpha2</taxon>
    </lineage>
</organism>
<dbReference type="SUPFAM" id="SSF57850">
    <property type="entry name" value="RING/U-box"/>
    <property type="match status" value="1"/>
</dbReference>
<evidence type="ECO:0000256" key="2">
    <source>
        <dbReference type="ARBA" id="ARBA00012483"/>
    </source>
</evidence>
<keyword evidence="8" id="KW-0479">Metal-binding</keyword>
<evidence type="ECO:0000256" key="11">
    <source>
        <dbReference type="ARBA" id="ARBA00023015"/>
    </source>
</evidence>
<feature type="compositionally biased region" description="Pro residues" evidence="14">
    <location>
        <begin position="301"/>
        <end position="317"/>
    </location>
</feature>
<dbReference type="InterPro" id="IPR001841">
    <property type="entry name" value="Znf_RING"/>
</dbReference>
<dbReference type="GO" id="GO:0061630">
    <property type="term" value="F:ubiquitin protein ligase activity"/>
    <property type="evidence" value="ECO:0007669"/>
    <property type="project" value="UniProtKB-EC"/>
</dbReference>
<evidence type="ECO:0000256" key="7">
    <source>
        <dbReference type="ARBA" id="ARBA00022711"/>
    </source>
</evidence>
<keyword evidence="11" id="KW-0805">Transcription regulation</keyword>
<evidence type="ECO:0000256" key="14">
    <source>
        <dbReference type="SAM" id="MobiDB-lite"/>
    </source>
</evidence>